<evidence type="ECO:0000313" key="1">
    <source>
        <dbReference type="EMBL" id="MBB5206504.1"/>
    </source>
</evidence>
<dbReference type="AlphaFoldDB" id="A0A7W8D291"/>
<organism evidence="1 2">
    <name type="scientific">Chiayiivirga flava</name>
    <dbReference type="NCBI Taxonomy" id="659595"/>
    <lineage>
        <taxon>Bacteria</taxon>
        <taxon>Pseudomonadati</taxon>
        <taxon>Pseudomonadota</taxon>
        <taxon>Gammaproteobacteria</taxon>
        <taxon>Lysobacterales</taxon>
        <taxon>Lysobacteraceae</taxon>
        <taxon>Chiayiivirga</taxon>
    </lineage>
</organism>
<reference evidence="1 2" key="1">
    <citation type="submission" date="2020-08" db="EMBL/GenBank/DDBJ databases">
        <title>Genomic Encyclopedia of Type Strains, Phase IV (KMG-IV): sequencing the most valuable type-strain genomes for metagenomic binning, comparative biology and taxonomic classification.</title>
        <authorList>
            <person name="Goeker M."/>
        </authorList>
    </citation>
    <scope>NUCLEOTIDE SEQUENCE [LARGE SCALE GENOMIC DNA]</scope>
    <source>
        <strain evidence="1 2">DSM 24163</strain>
    </source>
</reference>
<sequence length="104" mass="11019">MSMTFHADGGPRALHDDTMSGDAPAFGIVLRDLDDAPATLIERAFDALGRAGAYGIDVVRVYDDGAAHVELAFFRERGAFGPTLDAQLRPFGVAPVRDVDAGSQ</sequence>
<dbReference type="Proteomes" id="UP000521199">
    <property type="component" value="Unassembled WGS sequence"/>
</dbReference>
<name>A0A7W8D291_9GAMM</name>
<dbReference type="EMBL" id="JACHHP010000001">
    <property type="protein sequence ID" value="MBB5206504.1"/>
    <property type="molecule type" value="Genomic_DNA"/>
</dbReference>
<evidence type="ECO:0000313" key="2">
    <source>
        <dbReference type="Proteomes" id="UP000521199"/>
    </source>
</evidence>
<protein>
    <submittedName>
        <fullName evidence="1">Uncharacterized protein</fullName>
    </submittedName>
</protein>
<accession>A0A7W8D291</accession>
<proteinExistence type="predicted"/>
<gene>
    <name evidence="1" type="ORF">HNQ52_000020</name>
</gene>
<comment type="caution">
    <text evidence="1">The sequence shown here is derived from an EMBL/GenBank/DDBJ whole genome shotgun (WGS) entry which is preliminary data.</text>
</comment>
<dbReference type="RefSeq" id="WP_183958558.1">
    <property type="nucleotide sequence ID" value="NZ_JACHHP010000001.1"/>
</dbReference>
<keyword evidence="2" id="KW-1185">Reference proteome</keyword>